<dbReference type="Proteomes" id="UP001516400">
    <property type="component" value="Unassembled WGS sequence"/>
</dbReference>
<protein>
    <recommendedName>
        <fullName evidence="1">COG complex component COG2 C-terminal domain-containing protein</fullName>
    </recommendedName>
</protein>
<dbReference type="InterPro" id="IPR009316">
    <property type="entry name" value="COG2"/>
</dbReference>
<reference evidence="2 3" key="1">
    <citation type="journal article" date="2021" name="BMC Biol.">
        <title>Horizontally acquired antibacterial genes associated with adaptive radiation of ladybird beetles.</title>
        <authorList>
            <person name="Li H.S."/>
            <person name="Tang X.F."/>
            <person name="Huang Y.H."/>
            <person name="Xu Z.Y."/>
            <person name="Chen M.L."/>
            <person name="Du X.Y."/>
            <person name="Qiu B.Y."/>
            <person name="Chen P.T."/>
            <person name="Zhang W."/>
            <person name="Slipinski A."/>
            <person name="Escalona H.E."/>
            <person name="Waterhouse R.M."/>
            <person name="Zwick A."/>
            <person name="Pang H."/>
        </authorList>
    </citation>
    <scope>NUCLEOTIDE SEQUENCE [LARGE SCALE GENOMIC DNA]</scope>
    <source>
        <strain evidence="2">SYSU2018</strain>
    </source>
</reference>
<sequence length="240" mass="27777">MFLLSRYIMWFDKILQKSGSWENLIMSSLVDMKCLQKLLGDKENLKSPQNIYAIFPEKMEAVIVKVFESNRQILSQFSMNLNNHLIASKVRECSEQLQNVTAIPRLFRRTNRKPPKKASTYMIEAIKPIIDLHEKYKNADSDIMEPLLNNIIPRVTNSYSTLVHDVLQSVCKTEESLRRLKSRNIPSNDDTQCPSSEIVTDEMKIREQIKLDINYFTNMLRKIGAPNSNEALTKLGEHLS</sequence>
<evidence type="ECO:0000313" key="2">
    <source>
        <dbReference type="EMBL" id="KAL3290394.1"/>
    </source>
</evidence>
<evidence type="ECO:0000313" key="3">
    <source>
        <dbReference type="Proteomes" id="UP001516400"/>
    </source>
</evidence>
<dbReference type="Pfam" id="PF12022">
    <property type="entry name" value="COG2_C"/>
    <property type="match status" value="1"/>
</dbReference>
<organism evidence="2 3">
    <name type="scientific">Cryptolaemus montrouzieri</name>
    <dbReference type="NCBI Taxonomy" id="559131"/>
    <lineage>
        <taxon>Eukaryota</taxon>
        <taxon>Metazoa</taxon>
        <taxon>Ecdysozoa</taxon>
        <taxon>Arthropoda</taxon>
        <taxon>Hexapoda</taxon>
        <taxon>Insecta</taxon>
        <taxon>Pterygota</taxon>
        <taxon>Neoptera</taxon>
        <taxon>Endopterygota</taxon>
        <taxon>Coleoptera</taxon>
        <taxon>Polyphaga</taxon>
        <taxon>Cucujiformia</taxon>
        <taxon>Coccinelloidea</taxon>
        <taxon>Coccinellidae</taxon>
        <taxon>Scymninae</taxon>
        <taxon>Scymnini</taxon>
        <taxon>Cryptolaemus</taxon>
    </lineage>
</organism>
<comment type="caution">
    <text evidence="2">The sequence shown here is derived from an EMBL/GenBank/DDBJ whole genome shotgun (WGS) entry which is preliminary data.</text>
</comment>
<dbReference type="AlphaFoldDB" id="A0ABD2PHX3"/>
<gene>
    <name evidence="2" type="ORF">HHI36_023735</name>
</gene>
<dbReference type="InterPro" id="IPR024603">
    <property type="entry name" value="COG_complex_COG2_C"/>
</dbReference>
<dbReference type="EMBL" id="JABFTP020000186">
    <property type="protein sequence ID" value="KAL3290394.1"/>
    <property type="molecule type" value="Genomic_DNA"/>
</dbReference>
<accession>A0ABD2PHX3</accession>
<keyword evidence="3" id="KW-1185">Reference proteome</keyword>
<feature type="domain" description="COG complex component COG2 C-terminal" evidence="1">
    <location>
        <begin position="3"/>
        <end position="213"/>
    </location>
</feature>
<dbReference type="PANTHER" id="PTHR12961:SF0">
    <property type="entry name" value="CONSERVED OLIGOMERIC GOLGI COMPLEX SUBUNIT 2"/>
    <property type="match status" value="1"/>
</dbReference>
<name>A0ABD2PHX3_9CUCU</name>
<dbReference type="PANTHER" id="PTHR12961">
    <property type="entry name" value="CONSERVED OLIGOMERIC GOLGI COMPLEX COMPONENT 2"/>
    <property type="match status" value="1"/>
</dbReference>
<evidence type="ECO:0000259" key="1">
    <source>
        <dbReference type="Pfam" id="PF12022"/>
    </source>
</evidence>
<proteinExistence type="predicted"/>